<protein>
    <recommendedName>
        <fullName evidence="1">Reverse transcriptase zinc-binding domain-containing protein</fullName>
    </recommendedName>
</protein>
<gene>
    <name evidence="2" type="ORF">PIB30_116711</name>
</gene>
<accession>A0ABU6X9V0</accession>
<name>A0ABU6X9V0_9FABA</name>
<evidence type="ECO:0000313" key="2">
    <source>
        <dbReference type="EMBL" id="MED6194442.1"/>
    </source>
</evidence>
<comment type="caution">
    <text evidence="2">The sequence shown here is derived from an EMBL/GenBank/DDBJ whole genome shotgun (WGS) entry which is preliminary data.</text>
</comment>
<evidence type="ECO:0000313" key="3">
    <source>
        <dbReference type="Proteomes" id="UP001341840"/>
    </source>
</evidence>
<dbReference type="InterPro" id="IPR026960">
    <property type="entry name" value="RVT-Znf"/>
</dbReference>
<dbReference type="EMBL" id="JASCZI010211562">
    <property type="protein sequence ID" value="MED6194442.1"/>
    <property type="molecule type" value="Genomic_DNA"/>
</dbReference>
<feature type="domain" description="Reverse transcriptase zinc-binding" evidence="1">
    <location>
        <begin position="4"/>
        <end position="80"/>
    </location>
</feature>
<dbReference type="Proteomes" id="UP001341840">
    <property type="component" value="Unassembled WGS sequence"/>
</dbReference>
<dbReference type="Pfam" id="PF13966">
    <property type="entry name" value="zf-RVT"/>
    <property type="match status" value="1"/>
</dbReference>
<keyword evidence="3" id="KW-1185">Reference proteome</keyword>
<evidence type="ECO:0000259" key="1">
    <source>
        <dbReference type="Pfam" id="PF13966"/>
    </source>
</evidence>
<proteinExistence type="predicted"/>
<sequence>MSNSLTTDSDTQDYGIQFWGLKCNPKIKVLLWKMSHNGLPTMERLHSRLPQIAATYPRCSLQVESTFHCFFSCSHSIGVWQKLGHHLVPMNLQSQQPWRWLDHALQQILSNSRSPQLITHFVFTLWSIWLARNLHVFEGKQLLVEEILSRAGNLAIEFSTASTLFLSSLSFSSS</sequence>
<reference evidence="2 3" key="1">
    <citation type="journal article" date="2023" name="Plants (Basel)">
        <title>Bridging the Gap: Combining Genomics and Transcriptomics Approaches to Understand Stylosanthes scabra, an Orphan Legume from the Brazilian Caatinga.</title>
        <authorList>
            <person name="Ferreira-Neto J.R.C."/>
            <person name="da Silva M.D."/>
            <person name="Binneck E."/>
            <person name="de Melo N.F."/>
            <person name="da Silva R.H."/>
            <person name="de Melo A.L.T.M."/>
            <person name="Pandolfi V."/>
            <person name="Bustamante F.O."/>
            <person name="Brasileiro-Vidal A.C."/>
            <person name="Benko-Iseppon A.M."/>
        </authorList>
    </citation>
    <scope>NUCLEOTIDE SEQUENCE [LARGE SCALE GENOMIC DNA]</scope>
    <source>
        <tissue evidence="2">Leaves</tissue>
    </source>
</reference>
<organism evidence="2 3">
    <name type="scientific">Stylosanthes scabra</name>
    <dbReference type="NCBI Taxonomy" id="79078"/>
    <lineage>
        <taxon>Eukaryota</taxon>
        <taxon>Viridiplantae</taxon>
        <taxon>Streptophyta</taxon>
        <taxon>Embryophyta</taxon>
        <taxon>Tracheophyta</taxon>
        <taxon>Spermatophyta</taxon>
        <taxon>Magnoliopsida</taxon>
        <taxon>eudicotyledons</taxon>
        <taxon>Gunneridae</taxon>
        <taxon>Pentapetalae</taxon>
        <taxon>rosids</taxon>
        <taxon>fabids</taxon>
        <taxon>Fabales</taxon>
        <taxon>Fabaceae</taxon>
        <taxon>Papilionoideae</taxon>
        <taxon>50 kb inversion clade</taxon>
        <taxon>dalbergioids sensu lato</taxon>
        <taxon>Dalbergieae</taxon>
        <taxon>Pterocarpus clade</taxon>
        <taxon>Stylosanthes</taxon>
    </lineage>
</organism>